<dbReference type="FunFam" id="3.30.160.60:FF:000624">
    <property type="entry name" value="zinc finger protein 697"/>
    <property type="match status" value="1"/>
</dbReference>
<evidence type="ECO:0000256" key="2">
    <source>
        <dbReference type="ARBA" id="ARBA00022723"/>
    </source>
</evidence>
<evidence type="ECO:0000256" key="7">
    <source>
        <dbReference type="ARBA" id="ARBA00023163"/>
    </source>
</evidence>
<organism evidence="12 13">
    <name type="scientific">Cutaneotrichosporon oleaginosum</name>
    <dbReference type="NCBI Taxonomy" id="879819"/>
    <lineage>
        <taxon>Eukaryota</taxon>
        <taxon>Fungi</taxon>
        <taxon>Dikarya</taxon>
        <taxon>Basidiomycota</taxon>
        <taxon>Agaricomycotina</taxon>
        <taxon>Tremellomycetes</taxon>
        <taxon>Trichosporonales</taxon>
        <taxon>Trichosporonaceae</taxon>
        <taxon>Cutaneotrichosporon</taxon>
    </lineage>
</organism>
<evidence type="ECO:0000259" key="11">
    <source>
        <dbReference type="PROSITE" id="PS50157"/>
    </source>
</evidence>
<feature type="domain" description="C2H2-type" evidence="11">
    <location>
        <begin position="182"/>
        <end position="211"/>
    </location>
</feature>
<proteinExistence type="predicted"/>
<dbReference type="Gene3D" id="3.30.160.60">
    <property type="entry name" value="Classic Zinc Finger"/>
    <property type="match status" value="5"/>
</dbReference>
<dbReference type="FunFam" id="3.30.160.60:FF:001102">
    <property type="entry name" value="Transcription factor IIIA"/>
    <property type="match status" value="1"/>
</dbReference>
<comment type="subcellular location">
    <subcellularLocation>
        <location evidence="1">Nucleus</location>
    </subcellularLocation>
</comment>
<evidence type="ECO:0000256" key="3">
    <source>
        <dbReference type="ARBA" id="ARBA00022737"/>
    </source>
</evidence>
<keyword evidence="13" id="KW-1185">Reference proteome</keyword>
<dbReference type="PROSITE" id="PS00028">
    <property type="entry name" value="ZINC_FINGER_C2H2_1"/>
    <property type="match status" value="4"/>
</dbReference>
<dbReference type="GeneID" id="28981287"/>
<dbReference type="Proteomes" id="UP000053611">
    <property type="component" value="Unassembled WGS sequence"/>
</dbReference>
<dbReference type="GO" id="GO:0005634">
    <property type="term" value="C:nucleus"/>
    <property type="evidence" value="ECO:0007669"/>
    <property type="project" value="UniProtKB-SubCell"/>
</dbReference>
<name>A0A0J0XW30_9TREE</name>
<dbReference type="GO" id="GO:0008270">
    <property type="term" value="F:zinc ion binding"/>
    <property type="evidence" value="ECO:0007669"/>
    <property type="project" value="UniProtKB-KW"/>
</dbReference>
<feature type="domain" description="C2H2-type" evidence="11">
    <location>
        <begin position="380"/>
        <end position="408"/>
    </location>
</feature>
<feature type="region of interest" description="Disordered" evidence="10">
    <location>
        <begin position="458"/>
        <end position="482"/>
    </location>
</feature>
<dbReference type="FunFam" id="3.30.160.60:FF:000125">
    <property type="entry name" value="Putative zinc finger protein 143"/>
    <property type="match status" value="1"/>
</dbReference>
<dbReference type="AlphaFoldDB" id="A0A0J0XW30"/>
<dbReference type="GO" id="GO:0000978">
    <property type="term" value="F:RNA polymerase II cis-regulatory region sequence-specific DNA binding"/>
    <property type="evidence" value="ECO:0007669"/>
    <property type="project" value="UniProtKB-ARBA"/>
</dbReference>
<evidence type="ECO:0000256" key="5">
    <source>
        <dbReference type="ARBA" id="ARBA00022833"/>
    </source>
</evidence>
<feature type="compositionally biased region" description="Acidic residues" evidence="10">
    <location>
        <begin position="458"/>
        <end position="474"/>
    </location>
</feature>
<feature type="domain" description="C2H2-type" evidence="11">
    <location>
        <begin position="92"/>
        <end position="118"/>
    </location>
</feature>
<dbReference type="SUPFAM" id="SSF57667">
    <property type="entry name" value="beta-beta-alpha zinc fingers"/>
    <property type="match status" value="4"/>
</dbReference>
<feature type="region of interest" description="Disordered" evidence="10">
    <location>
        <begin position="315"/>
        <end position="336"/>
    </location>
</feature>
<evidence type="ECO:0000256" key="1">
    <source>
        <dbReference type="ARBA" id="ARBA00004123"/>
    </source>
</evidence>
<dbReference type="PROSITE" id="PS50157">
    <property type="entry name" value="ZINC_FINGER_C2H2_2"/>
    <property type="match status" value="6"/>
</dbReference>
<feature type="domain" description="C2H2-type" evidence="11">
    <location>
        <begin position="151"/>
        <end position="181"/>
    </location>
</feature>
<keyword evidence="4 9" id="KW-0863">Zinc-finger</keyword>
<dbReference type="GO" id="GO:0000981">
    <property type="term" value="F:DNA-binding transcription factor activity, RNA polymerase II-specific"/>
    <property type="evidence" value="ECO:0007669"/>
    <property type="project" value="UniProtKB-ARBA"/>
</dbReference>
<evidence type="ECO:0000313" key="12">
    <source>
        <dbReference type="EMBL" id="KLT45243.1"/>
    </source>
</evidence>
<dbReference type="FunFam" id="3.30.160.60:FF:000100">
    <property type="entry name" value="Zinc finger 45-like"/>
    <property type="match status" value="1"/>
</dbReference>
<feature type="region of interest" description="Disordered" evidence="10">
    <location>
        <begin position="1"/>
        <end position="60"/>
    </location>
</feature>
<keyword evidence="7" id="KW-0804">Transcription</keyword>
<dbReference type="SMART" id="SM00355">
    <property type="entry name" value="ZnF_C2H2"/>
    <property type="match status" value="9"/>
</dbReference>
<dbReference type="InterPro" id="IPR036236">
    <property type="entry name" value="Znf_C2H2_sf"/>
</dbReference>
<dbReference type="STRING" id="879819.A0A0J0XW30"/>
<dbReference type="EMBL" id="KQ087182">
    <property type="protein sequence ID" value="KLT45243.1"/>
    <property type="molecule type" value="Genomic_DNA"/>
</dbReference>
<evidence type="ECO:0000313" key="13">
    <source>
        <dbReference type="Proteomes" id="UP000053611"/>
    </source>
</evidence>
<dbReference type="Pfam" id="PF00096">
    <property type="entry name" value="zf-C2H2"/>
    <property type="match status" value="4"/>
</dbReference>
<gene>
    <name evidence="12" type="ORF">CC85DRAFT_255565</name>
</gene>
<dbReference type="PANTHER" id="PTHR46179:SF13">
    <property type="entry name" value="C2H2-TYPE DOMAIN-CONTAINING PROTEIN"/>
    <property type="match status" value="1"/>
</dbReference>
<keyword evidence="3" id="KW-0677">Repeat</keyword>
<accession>A0A0J0XW30</accession>
<keyword evidence="2" id="KW-0479">Metal-binding</keyword>
<evidence type="ECO:0000256" key="6">
    <source>
        <dbReference type="ARBA" id="ARBA00023015"/>
    </source>
</evidence>
<dbReference type="OrthoDB" id="427030at2759"/>
<reference evidence="12 13" key="1">
    <citation type="submission" date="2015-03" db="EMBL/GenBank/DDBJ databases">
        <title>Genomics and transcriptomics of the oil-accumulating basidiomycete yeast T. oleaginosus allow insights into substrate utilization and the diverse evolutionary trajectories of mating systems in fungi.</title>
        <authorList>
            <consortium name="DOE Joint Genome Institute"/>
            <person name="Kourist R."/>
            <person name="Kracht O."/>
            <person name="Bracharz F."/>
            <person name="Lipzen A."/>
            <person name="Nolan M."/>
            <person name="Ohm R."/>
            <person name="Grigoriev I."/>
            <person name="Sun S."/>
            <person name="Heitman J."/>
            <person name="Bruck T."/>
            <person name="Nowrousian M."/>
        </authorList>
    </citation>
    <scope>NUCLEOTIDE SEQUENCE [LARGE SCALE GENOMIC DNA]</scope>
    <source>
        <strain evidence="12 13">IBC0246</strain>
    </source>
</reference>
<dbReference type="InterPro" id="IPR013087">
    <property type="entry name" value="Znf_C2H2_type"/>
</dbReference>
<evidence type="ECO:0000256" key="4">
    <source>
        <dbReference type="ARBA" id="ARBA00022771"/>
    </source>
</evidence>
<dbReference type="PANTHER" id="PTHR46179">
    <property type="entry name" value="ZINC FINGER PROTEIN"/>
    <property type="match status" value="1"/>
</dbReference>
<evidence type="ECO:0000256" key="9">
    <source>
        <dbReference type="PROSITE-ProRule" id="PRU00042"/>
    </source>
</evidence>
<keyword evidence="6" id="KW-0805">Transcription regulation</keyword>
<feature type="domain" description="C2H2-type" evidence="11">
    <location>
        <begin position="121"/>
        <end position="150"/>
    </location>
</feature>
<feature type="domain" description="C2H2-type" evidence="11">
    <location>
        <begin position="62"/>
        <end position="91"/>
    </location>
</feature>
<dbReference type="RefSeq" id="XP_018281734.1">
    <property type="nucleotide sequence ID" value="XM_018420684.1"/>
</dbReference>
<keyword evidence="5" id="KW-0862">Zinc</keyword>
<protein>
    <recommendedName>
        <fullName evidence="11">C2H2-type domain-containing protein</fullName>
    </recommendedName>
</protein>
<keyword evidence="8" id="KW-0539">Nucleus</keyword>
<dbReference type="Pfam" id="PF13912">
    <property type="entry name" value="zf-C2H2_6"/>
    <property type="match status" value="1"/>
</dbReference>
<evidence type="ECO:0000256" key="8">
    <source>
        <dbReference type="ARBA" id="ARBA00023242"/>
    </source>
</evidence>
<feature type="compositionally biased region" description="Low complexity" evidence="10">
    <location>
        <begin position="12"/>
        <end position="39"/>
    </location>
</feature>
<dbReference type="InterPro" id="IPR051061">
    <property type="entry name" value="Zinc_finger_trans_reg"/>
</dbReference>
<evidence type="ECO:0000256" key="10">
    <source>
        <dbReference type="SAM" id="MobiDB-lite"/>
    </source>
</evidence>
<sequence length="531" mass="57742">MSGIVAPQPIRAGGLSTPAAAASGSALPSPSIRGKSAPKSPKPKSPKSGPPSRPPSRTERRFACTFAGCDKAFFKPARLAEHMRTHTGERPYVCECGQSYRRATHLTAHQRTHKSEADKTFVCAREGCGKRFWTATHLARHQTAHDTAEVHACTQCEESFPKSHLLREHAAAAHMPAGSKPWPCTHEGCGRSFDTKQKLRAHEKTHDPTRYTCSHPIHGLNMPSFPVWSALQTHIREAHPPTCPHAECEGRPFKNAGLLRQHLRVHAEREADLAAGRDREESADLPPVLAEASTRRKKRKLSAISEREIAALKADGTLLPTAPSGGSTPATPGTPKKLPRILAGEAGKDWTCGAPGCGARFKSRFARDEHAQAAHSSGRHKCDVCGRSFRRPVSLKRHQAGEWCGKDEPSGGSTPKRTRSANLDAISAGDLLTGSATLPGGVLHRRWACPYVYQLPEGEEEGGGEAGASEEEDTKDGTDDGKRYTYCSERFHRVYDVRRHLAAAHQMVLSDLATREMLLADGQTGEDDETQ</sequence>